<dbReference type="Proteomes" id="UP000789342">
    <property type="component" value="Unassembled WGS sequence"/>
</dbReference>
<reference evidence="1" key="1">
    <citation type="submission" date="2021-06" db="EMBL/GenBank/DDBJ databases">
        <authorList>
            <person name="Kallberg Y."/>
            <person name="Tangrot J."/>
            <person name="Rosling A."/>
        </authorList>
    </citation>
    <scope>NUCLEOTIDE SEQUENCE</scope>
    <source>
        <strain evidence="1">CL551</strain>
    </source>
</reference>
<evidence type="ECO:0000313" key="1">
    <source>
        <dbReference type="EMBL" id="CAG8549765.1"/>
    </source>
</evidence>
<comment type="caution">
    <text evidence="1">The sequence shown here is derived from an EMBL/GenBank/DDBJ whole genome shotgun (WGS) entry which is preliminary data.</text>
</comment>
<keyword evidence="2" id="KW-1185">Reference proteome</keyword>
<organism evidence="1 2">
    <name type="scientific">Acaulospora morrowiae</name>
    <dbReference type="NCBI Taxonomy" id="94023"/>
    <lineage>
        <taxon>Eukaryota</taxon>
        <taxon>Fungi</taxon>
        <taxon>Fungi incertae sedis</taxon>
        <taxon>Mucoromycota</taxon>
        <taxon>Glomeromycotina</taxon>
        <taxon>Glomeromycetes</taxon>
        <taxon>Diversisporales</taxon>
        <taxon>Acaulosporaceae</taxon>
        <taxon>Acaulospora</taxon>
    </lineage>
</organism>
<proteinExistence type="predicted"/>
<sequence length="240" mass="27778">MYKGLGSQQDFILPLRLYSTIQSSQSLLSPLLERSRQVWEEVPLCRAVKITANYHSESESLLNLPLITTLNSYKSRRRCVITTINKWKEVPLQIQATLRESNMPHPVVDSNFKTYRLKPRNVPKSIVNFVKDLIEFNNTKEFERIRQAYEQNFEAHVLATISNPILKDPNKVYNDDEFTEESPTCKNNRKRKLGGDELPGYDGLVFLFSDSNEDTIIEKIDDNALEERKLPLASDNKLRS</sequence>
<dbReference type="EMBL" id="CAJVPV010003346">
    <property type="protein sequence ID" value="CAG8549765.1"/>
    <property type="molecule type" value="Genomic_DNA"/>
</dbReference>
<dbReference type="AlphaFoldDB" id="A0A9N9B3U6"/>
<name>A0A9N9B3U6_9GLOM</name>
<accession>A0A9N9B3U6</accession>
<evidence type="ECO:0000313" key="2">
    <source>
        <dbReference type="Proteomes" id="UP000789342"/>
    </source>
</evidence>
<protein>
    <submittedName>
        <fullName evidence="1">4003_t:CDS:1</fullName>
    </submittedName>
</protein>
<gene>
    <name evidence="1" type="ORF">AMORRO_LOCUS5519</name>
</gene>
<dbReference type="OrthoDB" id="2439278at2759"/>